<dbReference type="GO" id="GO:0006355">
    <property type="term" value="P:regulation of DNA-templated transcription"/>
    <property type="evidence" value="ECO:0007669"/>
    <property type="project" value="InterPro"/>
</dbReference>
<dbReference type="GO" id="GO:0004016">
    <property type="term" value="F:adenylate cyclase activity"/>
    <property type="evidence" value="ECO:0007669"/>
    <property type="project" value="TreeGrafter"/>
</dbReference>
<dbReference type="PANTHER" id="PTHR16305">
    <property type="entry name" value="TESTICULAR SOLUBLE ADENYLYL CYCLASE"/>
    <property type="match status" value="1"/>
</dbReference>
<dbReference type="AlphaFoldDB" id="A0A5C4J9F4"/>
<dbReference type="InterPro" id="IPR011990">
    <property type="entry name" value="TPR-like_helical_dom_sf"/>
</dbReference>
<evidence type="ECO:0000259" key="3">
    <source>
        <dbReference type="PROSITE" id="PS50043"/>
    </source>
</evidence>
<dbReference type="InterPro" id="IPR016032">
    <property type="entry name" value="Sig_transdc_resp-reg_C-effctor"/>
</dbReference>
<gene>
    <name evidence="4" type="ORF">ETD83_25120</name>
</gene>
<dbReference type="SUPFAM" id="SSF48452">
    <property type="entry name" value="TPR-like"/>
    <property type="match status" value="2"/>
</dbReference>
<feature type="domain" description="HTH luxR-type" evidence="3">
    <location>
        <begin position="893"/>
        <end position="958"/>
    </location>
</feature>
<dbReference type="Proteomes" id="UP000309174">
    <property type="component" value="Unassembled WGS sequence"/>
</dbReference>
<evidence type="ECO:0000313" key="5">
    <source>
        <dbReference type="Proteomes" id="UP000309174"/>
    </source>
</evidence>
<keyword evidence="5" id="KW-1185">Reference proteome</keyword>
<evidence type="ECO:0000256" key="1">
    <source>
        <dbReference type="ARBA" id="ARBA00022741"/>
    </source>
</evidence>
<dbReference type="EMBL" id="VCKW01000142">
    <property type="protein sequence ID" value="TMQ93638.1"/>
    <property type="molecule type" value="Genomic_DNA"/>
</dbReference>
<proteinExistence type="predicted"/>
<dbReference type="Gene3D" id="1.25.40.10">
    <property type="entry name" value="Tetratricopeptide repeat domain"/>
    <property type="match status" value="1"/>
</dbReference>
<dbReference type="GO" id="GO:0005737">
    <property type="term" value="C:cytoplasm"/>
    <property type="evidence" value="ECO:0007669"/>
    <property type="project" value="TreeGrafter"/>
</dbReference>
<dbReference type="CDD" id="cd06170">
    <property type="entry name" value="LuxR_C_like"/>
    <property type="match status" value="1"/>
</dbReference>
<dbReference type="Pfam" id="PF00196">
    <property type="entry name" value="GerE"/>
    <property type="match status" value="1"/>
</dbReference>
<dbReference type="InterPro" id="IPR027417">
    <property type="entry name" value="P-loop_NTPase"/>
</dbReference>
<dbReference type="InterPro" id="IPR036388">
    <property type="entry name" value="WH-like_DNA-bd_sf"/>
</dbReference>
<dbReference type="InterPro" id="IPR041664">
    <property type="entry name" value="AAA_16"/>
</dbReference>
<dbReference type="Pfam" id="PF13191">
    <property type="entry name" value="AAA_16"/>
    <property type="match status" value="1"/>
</dbReference>
<dbReference type="GO" id="GO:0003677">
    <property type="term" value="F:DNA binding"/>
    <property type="evidence" value="ECO:0007669"/>
    <property type="project" value="InterPro"/>
</dbReference>
<dbReference type="SMART" id="SM00421">
    <property type="entry name" value="HTH_LUXR"/>
    <property type="match status" value="1"/>
</dbReference>
<dbReference type="GO" id="GO:0005524">
    <property type="term" value="F:ATP binding"/>
    <property type="evidence" value="ECO:0007669"/>
    <property type="project" value="UniProtKB-KW"/>
</dbReference>
<name>A0A5C4J9F4_9ACTN</name>
<evidence type="ECO:0000256" key="2">
    <source>
        <dbReference type="ARBA" id="ARBA00022840"/>
    </source>
</evidence>
<dbReference type="Gene3D" id="1.10.10.10">
    <property type="entry name" value="Winged helix-like DNA-binding domain superfamily/Winged helix DNA-binding domain"/>
    <property type="match status" value="1"/>
</dbReference>
<dbReference type="SUPFAM" id="SSF52540">
    <property type="entry name" value="P-loop containing nucleoside triphosphate hydrolases"/>
    <property type="match status" value="1"/>
</dbReference>
<reference evidence="4 5" key="1">
    <citation type="submission" date="2019-05" db="EMBL/GenBank/DDBJ databases">
        <title>Draft genome sequence of Actinomadura sp. 14C53.</title>
        <authorList>
            <person name="Saricaoglu S."/>
            <person name="Isik K."/>
        </authorList>
    </citation>
    <scope>NUCLEOTIDE SEQUENCE [LARGE SCALE GENOMIC DNA]</scope>
    <source>
        <strain evidence="4 5">14C53</strain>
    </source>
</reference>
<dbReference type="PROSITE" id="PS50043">
    <property type="entry name" value="HTH_LUXR_2"/>
    <property type="match status" value="1"/>
</dbReference>
<accession>A0A5C4J9F4</accession>
<dbReference type="PRINTS" id="PR00038">
    <property type="entry name" value="HTHLUXR"/>
</dbReference>
<sequence>MTSPLFVGRVRESAALGDAYRAARDGSPSAVLLGGEAGVGKTRLVGEFGARARADGARVLVGGCLELGTEGLPFAPFTAALRGLVRDIGVDGVRDLLPRGAGAELGRLLPDFGEAGADTFTGEARARLFELVLTLLERLAAAAPVVLVVEDAHWADTSTRDLLTFLVRNLGAGAALLVVTTYRTDELHRTHPLRPLLNELERVERVRRVEVARLGRDEVAELVRGILGAAGTAGVAAEIFARSDGNPLFAEALLGSRDDPELPESLRDLLLGAVHRLPEETQEILRVAAGGGARIEHELLAAVAGVDERTLTRGLRPAVASNTLVVDGDGYAFRHALIREAVHDDLLPGERTRLHVRYAEVLEARPALMPDRQRMIMLAHHWHAAHDAGSALAAAWRAAGETRKAAAYAESLRMASRVLDLWDRVPDAADRIGVPHAKVIEKAVTLAHLAGETDIGIRLATAALAEARDDPAHLGPMRTARLYERRGLMAMRLGRDEAIGDLREAARLAPADPPSETRARVLATLAYQTHALPGMRDEAHAAAEEALSVARAVGDVPVEIHLDLWFAWDELFRDGDIEEFLARVERAAGRAEEARAFEPLLRALTNRSDILEMCGRSAEAADVAALGVAKADEYGLGRTTGTFLAFNTAEPLISLGRWDEALAVIDRALAQDPPALIRGSLNFLTGGIAVDRGDLDAAEREARAARRRIPHGAARRAQDLFPVCRLDALIALGRGRPADALEALGPVLADRGLPDESRYALPGLVVAATACADLGDPGPLAALRARAAGIRVYGPVQEAHRLTFLAEAARAEGVLDGNAWEAAVKAWDALDRPFPLAFALTRAAEASAGHDRDGTAARLRRAAAIAGDLGAVPLREHVDLLARRARVDLGGAPASPGLGLTPREAEVLRLVAEGRSNRDIAEALFISAKTASVHVSNILGKLGVSTRTEAAATAHRLRLFD</sequence>
<dbReference type="OrthoDB" id="5476461at2"/>
<dbReference type="InterPro" id="IPR000792">
    <property type="entry name" value="Tscrpt_reg_LuxR_C"/>
</dbReference>
<comment type="caution">
    <text evidence="4">The sequence shown here is derived from an EMBL/GenBank/DDBJ whole genome shotgun (WGS) entry which is preliminary data.</text>
</comment>
<dbReference type="PANTHER" id="PTHR16305:SF35">
    <property type="entry name" value="TRANSCRIPTIONAL ACTIVATOR DOMAIN"/>
    <property type="match status" value="1"/>
</dbReference>
<protein>
    <submittedName>
        <fullName evidence="4">Helix-turn-helix transcriptional regulator</fullName>
    </submittedName>
</protein>
<dbReference type="SUPFAM" id="SSF46894">
    <property type="entry name" value="C-terminal effector domain of the bipartite response regulators"/>
    <property type="match status" value="1"/>
</dbReference>
<keyword evidence="2" id="KW-0067">ATP-binding</keyword>
<evidence type="ECO:0000313" key="4">
    <source>
        <dbReference type="EMBL" id="TMQ93638.1"/>
    </source>
</evidence>
<keyword evidence="1" id="KW-0547">Nucleotide-binding</keyword>
<organism evidence="4 5">
    <name type="scientific">Actinomadura soli</name>
    <dbReference type="NCBI Taxonomy" id="2508997"/>
    <lineage>
        <taxon>Bacteria</taxon>
        <taxon>Bacillati</taxon>
        <taxon>Actinomycetota</taxon>
        <taxon>Actinomycetes</taxon>
        <taxon>Streptosporangiales</taxon>
        <taxon>Thermomonosporaceae</taxon>
        <taxon>Actinomadura</taxon>
    </lineage>
</organism>